<evidence type="ECO:0000313" key="1">
    <source>
        <dbReference type="EMBL" id="KAF6728148.1"/>
    </source>
</evidence>
<protein>
    <submittedName>
        <fullName evidence="1">Uncharacterized protein</fullName>
    </submittedName>
</protein>
<dbReference type="EMBL" id="WKFB01000292">
    <property type="protein sequence ID" value="KAF6728148.1"/>
    <property type="molecule type" value="Genomic_DNA"/>
</dbReference>
<proteinExistence type="predicted"/>
<dbReference type="Proteomes" id="UP000646548">
    <property type="component" value="Unassembled WGS sequence"/>
</dbReference>
<gene>
    <name evidence="1" type="ORF">FQA47_022441</name>
</gene>
<organism evidence="1 2">
    <name type="scientific">Oryzias melastigma</name>
    <name type="common">Marine medaka</name>
    <dbReference type="NCBI Taxonomy" id="30732"/>
    <lineage>
        <taxon>Eukaryota</taxon>
        <taxon>Metazoa</taxon>
        <taxon>Chordata</taxon>
        <taxon>Craniata</taxon>
        <taxon>Vertebrata</taxon>
        <taxon>Euteleostomi</taxon>
        <taxon>Actinopterygii</taxon>
        <taxon>Neopterygii</taxon>
        <taxon>Teleostei</taxon>
        <taxon>Neoteleostei</taxon>
        <taxon>Acanthomorphata</taxon>
        <taxon>Ovalentaria</taxon>
        <taxon>Atherinomorphae</taxon>
        <taxon>Beloniformes</taxon>
        <taxon>Adrianichthyidae</taxon>
        <taxon>Oryziinae</taxon>
        <taxon>Oryzias</taxon>
    </lineage>
</organism>
<evidence type="ECO:0000313" key="2">
    <source>
        <dbReference type="Proteomes" id="UP000646548"/>
    </source>
</evidence>
<sequence length="122" mass="13630">MRLCLFSCYSLLQLMKNNIFIVCNQIHTNQLLLWAAETAFLCVIFIQRVDFTGDFSLRGKCNATEKTQVAAELQLFKAEQSKLSVLSPVYDGSEKLTCAANHCSVCRAARNAWKNSASTSNL</sequence>
<comment type="caution">
    <text evidence="1">The sequence shown here is derived from an EMBL/GenBank/DDBJ whole genome shotgun (WGS) entry which is preliminary data.</text>
</comment>
<accession>A0A834CGJ0</accession>
<name>A0A834CGJ0_ORYME</name>
<reference evidence="1" key="1">
    <citation type="journal article" name="BMC Genomics">
        <title>Long-read sequencing and de novo genome assembly of marine medaka (Oryzias melastigma).</title>
        <authorList>
            <person name="Liang P."/>
            <person name="Saqib H.S.A."/>
            <person name="Ni X."/>
            <person name="Shen Y."/>
        </authorList>
    </citation>
    <scope>NUCLEOTIDE SEQUENCE</scope>
    <source>
        <strain evidence="1">Bigg-433</strain>
    </source>
</reference>
<dbReference type="AlphaFoldDB" id="A0A834CGJ0"/>